<comment type="caution">
    <text evidence="3">The sequence shown here is derived from an EMBL/GenBank/DDBJ whole genome shotgun (WGS) entry which is preliminary data.</text>
</comment>
<dbReference type="EMBL" id="MGFT01000011">
    <property type="protein sequence ID" value="OGM11837.1"/>
    <property type="molecule type" value="Genomic_DNA"/>
</dbReference>
<organism evidence="3 4">
    <name type="scientific">Candidatus Woesebacteria bacterium RBG_16_36_11</name>
    <dbReference type="NCBI Taxonomy" id="1802481"/>
    <lineage>
        <taxon>Bacteria</taxon>
        <taxon>Candidatus Woeseibacteriota</taxon>
    </lineage>
</organism>
<evidence type="ECO:0000313" key="4">
    <source>
        <dbReference type="Proteomes" id="UP000178533"/>
    </source>
</evidence>
<dbReference type="InterPro" id="IPR015797">
    <property type="entry name" value="NUDIX_hydrolase-like_dom_sf"/>
</dbReference>
<name>A0A1F7X9X1_9BACT</name>
<dbReference type="AlphaFoldDB" id="A0A1F7X9X1"/>
<evidence type="ECO:0000256" key="1">
    <source>
        <dbReference type="ARBA" id="ARBA00022801"/>
    </source>
</evidence>
<protein>
    <recommendedName>
        <fullName evidence="2">Nudix hydrolase domain-containing protein</fullName>
    </recommendedName>
</protein>
<keyword evidence="1" id="KW-0378">Hydrolase</keyword>
<proteinExistence type="predicted"/>
<dbReference type="InterPro" id="IPR000086">
    <property type="entry name" value="NUDIX_hydrolase_dom"/>
</dbReference>
<dbReference type="STRING" id="1802481.A2W13_03600"/>
<dbReference type="PROSITE" id="PS51462">
    <property type="entry name" value="NUDIX"/>
    <property type="match status" value="1"/>
</dbReference>
<dbReference type="PANTHER" id="PTHR43736:SF1">
    <property type="entry name" value="DIHYDRONEOPTERIN TRIPHOSPHATE DIPHOSPHATASE"/>
    <property type="match status" value="1"/>
</dbReference>
<sequence length="156" mass="18436">MKIDKSWYVKPKDKNFPVTVAAGGVVIRKHGNNLYIALLRDKKFEDYMLPKGGSEKGENPEVTAKREIWEETGLNNLNMICKLGIKERLTFEKNEWRKAHYFLFVTDQVNGEQKLQAGEEDYVIEWHDIDKLPPMFWPEQKELIEENKEQIRKLLK</sequence>
<dbReference type="PROSITE" id="PS00893">
    <property type="entry name" value="NUDIX_BOX"/>
    <property type="match status" value="1"/>
</dbReference>
<dbReference type="Pfam" id="PF00293">
    <property type="entry name" value="NUDIX"/>
    <property type="match status" value="1"/>
</dbReference>
<dbReference type="SUPFAM" id="SSF55811">
    <property type="entry name" value="Nudix"/>
    <property type="match status" value="1"/>
</dbReference>
<evidence type="ECO:0000259" key="2">
    <source>
        <dbReference type="PROSITE" id="PS51462"/>
    </source>
</evidence>
<accession>A0A1F7X9X1</accession>
<reference evidence="3 4" key="1">
    <citation type="journal article" date="2016" name="Nat. Commun.">
        <title>Thousands of microbial genomes shed light on interconnected biogeochemical processes in an aquifer system.</title>
        <authorList>
            <person name="Anantharaman K."/>
            <person name="Brown C.T."/>
            <person name="Hug L.A."/>
            <person name="Sharon I."/>
            <person name="Castelle C.J."/>
            <person name="Probst A.J."/>
            <person name="Thomas B.C."/>
            <person name="Singh A."/>
            <person name="Wilkins M.J."/>
            <person name="Karaoz U."/>
            <person name="Brodie E.L."/>
            <person name="Williams K.H."/>
            <person name="Hubbard S.S."/>
            <person name="Banfield J.F."/>
        </authorList>
    </citation>
    <scope>NUCLEOTIDE SEQUENCE [LARGE SCALE GENOMIC DNA]</scope>
</reference>
<dbReference type="InterPro" id="IPR020084">
    <property type="entry name" value="NUDIX_hydrolase_CS"/>
</dbReference>
<evidence type="ECO:0000313" key="3">
    <source>
        <dbReference type="EMBL" id="OGM11837.1"/>
    </source>
</evidence>
<gene>
    <name evidence="3" type="ORF">A2W13_03600</name>
</gene>
<dbReference type="GO" id="GO:0016787">
    <property type="term" value="F:hydrolase activity"/>
    <property type="evidence" value="ECO:0007669"/>
    <property type="project" value="UniProtKB-KW"/>
</dbReference>
<feature type="domain" description="Nudix hydrolase" evidence="2">
    <location>
        <begin position="17"/>
        <end position="149"/>
    </location>
</feature>
<dbReference type="PANTHER" id="PTHR43736">
    <property type="entry name" value="ADP-RIBOSE PYROPHOSPHATASE"/>
    <property type="match status" value="1"/>
</dbReference>
<dbReference type="Gene3D" id="3.90.79.10">
    <property type="entry name" value="Nucleoside Triphosphate Pyrophosphohydrolase"/>
    <property type="match status" value="1"/>
</dbReference>
<dbReference type="Proteomes" id="UP000178533">
    <property type="component" value="Unassembled WGS sequence"/>
</dbReference>